<dbReference type="Pfam" id="PF13644">
    <property type="entry name" value="DKNYY"/>
    <property type="match status" value="2"/>
</dbReference>
<accession>A0A1M4WYS2</accession>
<dbReference type="OrthoDB" id="1157940at2"/>
<sequence length="363" mass="42011">MTLVDYKMTEKILILLVIVSLSGCGFGSGDTVVDARKSEYYYYTSSKKDVVYKYKQSVTGIQLWWSTPIRMDADVGSFIVLSRSYAKDKNNVFFKGVKVTNADVASFTSDETFTRDKYHVFTNDFSDKEKGILNIIEGANPDKYIKINSGWAKDDSHYYYFDEKIDVDVQTFRFLSGDVGIDKNTIYYIVGKPSLGYGKSYHYTGEVRPVIENIFHDDNKIYNFRKKPVSVIPVNSPATIHVVDSIRNIVFFVDKTMYWNMEERDASNIDIATFKCDGDYATDKNRIYYSGIEIKGADVRTFSKISESFSKDKNHVYYRSNILPEADPPTFRYVAVKNESGYYQDKNYKWKYSSGKKKWEIFH</sequence>
<proteinExistence type="predicted"/>
<gene>
    <name evidence="1" type="ORF">SAMN05444362_102357</name>
</gene>
<dbReference type="InterPro" id="IPR027375">
    <property type="entry name" value="DKNYY"/>
</dbReference>
<dbReference type="EMBL" id="FQUC01000002">
    <property type="protein sequence ID" value="SHE86411.1"/>
    <property type="molecule type" value="Genomic_DNA"/>
</dbReference>
<name>A0A1M4WYS2_9BACT</name>
<protein>
    <submittedName>
        <fullName evidence="1">DKNYY family protein</fullName>
    </submittedName>
</protein>
<dbReference type="Proteomes" id="UP000184480">
    <property type="component" value="Unassembled WGS sequence"/>
</dbReference>
<organism evidence="1 2">
    <name type="scientific">Dysgonomonas macrotermitis</name>
    <dbReference type="NCBI Taxonomy" id="1346286"/>
    <lineage>
        <taxon>Bacteria</taxon>
        <taxon>Pseudomonadati</taxon>
        <taxon>Bacteroidota</taxon>
        <taxon>Bacteroidia</taxon>
        <taxon>Bacteroidales</taxon>
        <taxon>Dysgonomonadaceae</taxon>
        <taxon>Dysgonomonas</taxon>
    </lineage>
</organism>
<dbReference type="AlphaFoldDB" id="A0A1M4WYS2"/>
<dbReference type="PROSITE" id="PS51257">
    <property type="entry name" value="PROKAR_LIPOPROTEIN"/>
    <property type="match status" value="1"/>
</dbReference>
<keyword evidence="2" id="KW-1185">Reference proteome</keyword>
<evidence type="ECO:0000313" key="1">
    <source>
        <dbReference type="EMBL" id="SHE86411.1"/>
    </source>
</evidence>
<reference evidence="2" key="1">
    <citation type="submission" date="2016-11" db="EMBL/GenBank/DDBJ databases">
        <authorList>
            <person name="Varghese N."/>
            <person name="Submissions S."/>
        </authorList>
    </citation>
    <scope>NUCLEOTIDE SEQUENCE [LARGE SCALE GENOMIC DNA]</scope>
    <source>
        <strain evidence="2">DSM 27370</strain>
    </source>
</reference>
<dbReference type="STRING" id="1346286.SAMN05444362_102357"/>
<evidence type="ECO:0000313" key="2">
    <source>
        <dbReference type="Proteomes" id="UP000184480"/>
    </source>
</evidence>